<evidence type="ECO:0000256" key="1">
    <source>
        <dbReference type="SAM" id="SignalP"/>
    </source>
</evidence>
<keyword evidence="3" id="KW-1185">Reference proteome</keyword>
<protein>
    <submittedName>
        <fullName evidence="2">Glyoxalase</fullName>
    </submittedName>
</protein>
<dbReference type="RefSeq" id="WP_126686059.1">
    <property type="nucleotide sequence ID" value="NZ_RYYV01000015.1"/>
</dbReference>
<feature type="signal peptide" evidence="1">
    <location>
        <begin position="1"/>
        <end position="30"/>
    </location>
</feature>
<accession>A0A3S0RIQ1</accession>
<dbReference type="Proteomes" id="UP000274358">
    <property type="component" value="Unassembled WGS sequence"/>
</dbReference>
<dbReference type="AlphaFoldDB" id="A0A3S0RIQ1"/>
<evidence type="ECO:0000313" key="3">
    <source>
        <dbReference type="Proteomes" id="UP000274358"/>
    </source>
</evidence>
<comment type="caution">
    <text evidence="2">The sequence shown here is derived from an EMBL/GenBank/DDBJ whole genome shotgun (WGS) entry which is preliminary data.</text>
</comment>
<dbReference type="OrthoDB" id="107334at2"/>
<reference evidence="2 3" key="1">
    <citation type="submission" date="2018-12" db="EMBL/GenBank/DDBJ databases">
        <title>Dyella dinghuensis sp. nov. DHOA06 and Dyella choica sp. nov. 4M-K27, isolated from forest soil.</title>
        <authorList>
            <person name="Qiu L.-H."/>
            <person name="Gao Z.-H."/>
        </authorList>
    </citation>
    <scope>NUCLEOTIDE SEQUENCE [LARGE SCALE GENOMIC DNA]</scope>
    <source>
        <strain evidence="2 3">4M-K27</strain>
    </source>
</reference>
<dbReference type="EMBL" id="RYYV01000015">
    <property type="protein sequence ID" value="RUL72462.1"/>
    <property type="molecule type" value="Genomic_DNA"/>
</dbReference>
<gene>
    <name evidence="2" type="ORF">EKH80_17410</name>
</gene>
<sequence>MFTRSFKLGFPTAAVAAMALSMSILAPASAKEASALQGVSVGPQYDTTHVYVAPADFDSFVNSFTATFGGKPSKRGTTNVLPVPSNADLQYVWTPAGTLSTFGFLTPIPYPFGQERTGYLVTDMDEAIKQARDAGAEVIVDKFKDPIGLDTVIQWPGGVKMQLYWHFTAPHYDPLQTVPDNRVYVSADEADRFVKDFLRFSHGKVVSDDRKADAVEIGKAGQTYRRIRIVSGFGKMQVNVTDGHLPYPYGHEISGYEVSDLDATLAKATAAGAKILVPRYEAADRSAAMVQFPGGYIAEIHASKTH</sequence>
<feature type="chain" id="PRO_5018628297" evidence="1">
    <location>
        <begin position="31"/>
        <end position="306"/>
    </location>
</feature>
<keyword evidence="1" id="KW-0732">Signal</keyword>
<name>A0A3S0RIQ1_9GAMM</name>
<dbReference type="InterPro" id="IPR029068">
    <property type="entry name" value="Glyas_Bleomycin-R_OHBP_Dase"/>
</dbReference>
<evidence type="ECO:0000313" key="2">
    <source>
        <dbReference type="EMBL" id="RUL72462.1"/>
    </source>
</evidence>
<dbReference type="Gene3D" id="3.10.180.10">
    <property type="entry name" value="2,3-Dihydroxybiphenyl 1,2-Dioxygenase, domain 1"/>
    <property type="match status" value="1"/>
</dbReference>
<dbReference type="SUPFAM" id="SSF54593">
    <property type="entry name" value="Glyoxalase/Bleomycin resistance protein/Dihydroxybiphenyl dioxygenase"/>
    <property type="match status" value="2"/>
</dbReference>
<organism evidence="2 3">
    <name type="scientific">Dyella choica</name>
    <dbReference type="NCBI Taxonomy" id="1927959"/>
    <lineage>
        <taxon>Bacteria</taxon>
        <taxon>Pseudomonadati</taxon>
        <taxon>Pseudomonadota</taxon>
        <taxon>Gammaproteobacteria</taxon>
        <taxon>Lysobacterales</taxon>
        <taxon>Rhodanobacteraceae</taxon>
        <taxon>Dyella</taxon>
    </lineage>
</organism>
<proteinExistence type="predicted"/>